<protein>
    <recommendedName>
        <fullName evidence="6">Transmembrane protein</fullName>
    </recommendedName>
</protein>
<evidence type="ECO:0000256" key="3">
    <source>
        <dbReference type="SAM" id="SignalP"/>
    </source>
</evidence>
<feature type="region of interest" description="Disordered" evidence="1">
    <location>
        <begin position="226"/>
        <end position="248"/>
    </location>
</feature>
<keyword evidence="3" id="KW-0732">Signal</keyword>
<feature type="region of interest" description="Disordered" evidence="1">
    <location>
        <begin position="459"/>
        <end position="493"/>
    </location>
</feature>
<keyword evidence="2" id="KW-0812">Transmembrane</keyword>
<feature type="signal peptide" evidence="3">
    <location>
        <begin position="1"/>
        <end position="17"/>
    </location>
</feature>
<dbReference type="Proteomes" id="UP000467700">
    <property type="component" value="Unassembled WGS sequence"/>
</dbReference>
<sequence length="493" mass="51309">MPHVPLALLFAVGLSSALLVSATPGPWSTLESRAAQSEATCTSDFAWMENSNRLSPCQVASQVNALCNNGDWNIPKLDASVNYQYPNSLNGTSTLCTCSWASYNLMSACMACQGFPEKIPSFSPYVSDCVGKLSDTYFPSNLTLPRDVLIPFWAGTNPTQWLNEAFSTTEARNIANQGNADLGSSPPASRKSTPVGAIVGGVIGGLVVIAAAAAVAFYILRKQRAHGSSKGPSSLMGLGTTHMRSTSDVTTKSMAYTTLSSTPMVTNPPTSPTVITHGTSSVRSMPFFSSVIGSSYSPSPPPAPLRQASPPQNREDIIVPFTLPPANDNPDRKQANGAYPIYDSPTAPPPGMGAMRIEAAAQPASPQRRRFNPPAYTETSPGDTSGSASGSRHRGKQGSTDTNHSTPSSGRTGAPQQQRPAHTPANSGSSIGQIGVASAGAGVGANVGIANALDRAEGAPAPVRPQVHGRQLSGNSRDDKRQPPGEFSASDIA</sequence>
<reference evidence="4 5" key="1">
    <citation type="submission" date="2020-01" db="EMBL/GenBank/DDBJ databases">
        <authorList>
            <person name="Gupta K D."/>
        </authorList>
    </citation>
    <scope>NUCLEOTIDE SEQUENCE [LARGE SCALE GENOMIC DNA]</scope>
</reference>
<evidence type="ECO:0000313" key="4">
    <source>
        <dbReference type="EMBL" id="CAA7266365.1"/>
    </source>
</evidence>
<evidence type="ECO:0008006" key="6">
    <source>
        <dbReference type="Google" id="ProtNLM"/>
    </source>
</evidence>
<dbReference type="AlphaFoldDB" id="A0A8S0W1F3"/>
<feature type="region of interest" description="Disordered" evidence="1">
    <location>
        <begin position="318"/>
        <end position="432"/>
    </location>
</feature>
<keyword evidence="2" id="KW-1133">Transmembrane helix</keyword>
<feature type="chain" id="PRO_5035929737" description="Transmembrane protein" evidence="3">
    <location>
        <begin position="18"/>
        <end position="493"/>
    </location>
</feature>
<dbReference type="EMBL" id="CACVBS010000054">
    <property type="protein sequence ID" value="CAA7266365.1"/>
    <property type="molecule type" value="Genomic_DNA"/>
</dbReference>
<keyword evidence="5" id="KW-1185">Reference proteome</keyword>
<proteinExistence type="predicted"/>
<gene>
    <name evidence="4" type="ORF">AAE3_LOCUS8621</name>
</gene>
<accession>A0A8S0W1F3</accession>
<feature type="transmembrane region" description="Helical" evidence="2">
    <location>
        <begin position="195"/>
        <end position="220"/>
    </location>
</feature>
<organism evidence="4 5">
    <name type="scientific">Cyclocybe aegerita</name>
    <name type="common">Black poplar mushroom</name>
    <name type="synonym">Agrocybe aegerita</name>
    <dbReference type="NCBI Taxonomy" id="1973307"/>
    <lineage>
        <taxon>Eukaryota</taxon>
        <taxon>Fungi</taxon>
        <taxon>Dikarya</taxon>
        <taxon>Basidiomycota</taxon>
        <taxon>Agaricomycotina</taxon>
        <taxon>Agaricomycetes</taxon>
        <taxon>Agaricomycetidae</taxon>
        <taxon>Agaricales</taxon>
        <taxon>Agaricineae</taxon>
        <taxon>Bolbitiaceae</taxon>
        <taxon>Cyclocybe</taxon>
    </lineage>
</organism>
<feature type="compositionally biased region" description="Polar residues" evidence="1">
    <location>
        <begin position="397"/>
        <end position="426"/>
    </location>
</feature>
<name>A0A8S0W1F3_CYCAE</name>
<keyword evidence="2" id="KW-0472">Membrane</keyword>
<comment type="caution">
    <text evidence="4">The sequence shown here is derived from an EMBL/GenBank/DDBJ whole genome shotgun (WGS) entry which is preliminary data.</text>
</comment>
<evidence type="ECO:0000256" key="1">
    <source>
        <dbReference type="SAM" id="MobiDB-lite"/>
    </source>
</evidence>
<dbReference type="OrthoDB" id="2796893at2759"/>
<evidence type="ECO:0000256" key="2">
    <source>
        <dbReference type="SAM" id="Phobius"/>
    </source>
</evidence>
<feature type="compositionally biased region" description="Polar residues" evidence="1">
    <location>
        <begin position="377"/>
        <end position="390"/>
    </location>
</feature>
<evidence type="ECO:0000313" key="5">
    <source>
        <dbReference type="Proteomes" id="UP000467700"/>
    </source>
</evidence>